<gene>
    <name evidence="2" type="ORF">KC19_6G110300</name>
</gene>
<feature type="chain" id="PRO_5035927616" evidence="1">
    <location>
        <begin position="23"/>
        <end position="52"/>
    </location>
</feature>
<name>A0A8T0HD68_CERPU</name>
<dbReference type="AlphaFoldDB" id="A0A8T0HD68"/>
<evidence type="ECO:0000256" key="1">
    <source>
        <dbReference type="SAM" id="SignalP"/>
    </source>
</evidence>
<accession>A0A8T0HD68</accession>
<proteinExistence type="predicted"/>
<feature type="signal peptide" evidence="1">
    <location>
        <begin position="1"/>
        <end position="22"/>
    </location>
</feature>
<evidence type="ECO:0000313" key="2">
    <source>
        <dbReference type="EMBL" id="KAG0569711.1"/>
    </source>
</evidence>
<evidence type="ECO:0000313" key="3">
    <source>
        <dbReference type="Proteomes" id="UP000822688"/>
    </source>
</evidence>
<keyword evidence="1" id="KW-0732">Signal</keyword>
<dbReference type="EMBL" id="CM026427">
    <property type="protein sequence ID" value="KAG0569711.1"/>
    <property type="molecule type" value="Genomic_DNA"/>
</dbReference>
<dbReference type="Proteomes" id="UP000822688">
    <property type="component" value="Chromosome 6"/>
</dbReference>
<comment type="caution">
    <text evidence="2">The sequence shown here is derived from an EMBL/GenBank/DDBJ whole genome shotgun (WGS) entry which is preliminary data.</text>
</comment>
<organism evidence="2 3">
    <name type="scientific">Ceratodon purpureus</name>
    <name type="common">Fire moss</name>
    <name type="synonym">Dicranum purpureum</name>
    <dbReference type="NCBI Taxonomy" id="3225"/>
    <lineage>
        <taxon>Eukaryota</taxon>
        <taxon>Viridiplantae</taxon>
        <taxon>Streptophyta</taxon>
        <taxon>Embryophyta</taxon>
        <taxon>Bryophyta</taxon>
        <taxon>Bryophytina</taxon>
        <taxon>Bryopsida</taxon>
        <taxon>Dicranidae</taxon>
        <taxon>Pseudoditrichales</taxon>
        <taxon>Ditrichaceae</taxon>
        <taxon>Ceratodon</taxon>
    </lineage>
</organism>
<sequence>MRSALPALHTCAALWLTQSVLAMRRWSLTRNTRVGVRSAVVVGARKSGNTKP</sequence>
<keyword evidence="3" id="KW-1185">Reference proteome</keyword>
<protein>
    <submittedName>
        <fullName evidence="2">Uncharacterized protein</fullName>
    </submittedName>
</protein>
<reference evidence="2 3" key="1">
    <citation type="submission" date="2020-06" db="EMBL/GenBank/DDBJ databases">
        <title>WGS assembly of Ceratodon purpureus strain R40.</title>
        <authorList>
            <person name="Carey S.B."/>
            <person name="Jenkins J."/>
            <person name="Shu S."/>
            <person name="Lovell J.T."/>
            <person name="Sreedasyam A."/>
            <person name="Maumus F."/>
            <person name="Tiley G.P."/>
            <person name="Fernandez-Pozo N."/>
            <person name="Barry K."/>
            <person name="Chen C."/>
            <person name="Wang M."/>
            <person name="Lipzen A."/>
            <person name="Daum C."/>
            <person name="Saski C.A."/>
            <person name="Payton A.C."/>
            <person name="Mcbreen J.C."/>
            <person name="Conrad R.E."/>
            <person name="Kollar L.M."/>
            <person name="Olsson S."/>
            <person name="Huttunen S."/>
            <person name="Landis J.B."/>
            <person name="Wickett N.J."/>
            <person name="Johnson M.G."/>
            <person name="Rensing S.A."/>
            <person name="Grimwood J."/>
            <person name="Schmutz J."/>
            <person name="Mcdaniel S.F."/>
        </authorList>
    </citation>
    <scope>NUCLEOTIDE SEQUENCE [LARGE SCALE GENOMIC DNA]</scope>
    <source>
        <strain evidence="2 3">R40</strain>
    </source>
</reference>